<evidence type="ECO:0000313" key="1">
    <source>
        <dbReference type="Proteomes" id="UP000887565"/>
    </source>
</evidence>
<keyword evidence="1" id="KW-1185">Reference proteome</keyword>
<proteinExistence type="predicted"/>
<name>A0A915JI69_ROMCU</name>
<reference evidence="2" key="1">
    <citation type="submission" date="2022-11" db="UniProtKB">
        <authorList>
            <consortium name="WormBaseParasite"/>
        </authorList>
    </citation>
    <scope>IDENTIFICATION</scope>
</reference>
<evidence type="ECO:0000313" key="2">
    <source>
        <dbReference type="WBParaSite" id="nRc.2.0.1.t25813-RA"/>
    </source>
</evidence>
<dbReference type="Proteomes" id="UP000887565">
    <property type="component" value="Unplaced"/>
</dbReference>
<accession>A0A915JI69</accession>
<sequence length="318" mass="36847">MQSWAGVSPGGMPRKCSCVDTIIPTHNLTLQTNCHFHNSDINHKRIARFLHLDQYFDTTFNCLISTVYNQVCVTDIMIPEIIKNLRESQFPRVPANKLPFSSRATFYMWQEATKRYMCHINQEAAHSHCSYRKINHHIVLCIHPFPSRFRNHVTVNRANKPMPSVQNPKKTREEWEEEEYKQYSLVDDMQRRMETDPDLIREYEALGGYLSSDPSDAGPMMAQPSYKPHFTCNKPVQDPGGKIKAEIQQHLQCLKVDDKLVKRIIEDGPNPSARQQNETASGTLIIQAPHDIANKKMDYMYNCFNIVPIIFEETHAKR</sequence>
<dbReference type="WBParaSite" id="nRc.2.0.1.t25813-RA">
    <property type="protein sequence ID" value="nRc.2.0.1.t25813-RA"/>
    <property type="gene ID" value="nRc.2.0.1.g25813"/>
</dbReference>
<organism evidence="1 2">
    <name type="scientific">Romanomermis culicivorax</name>
    <name type="common">Nematode worm</name>
    <dbReference type="NCBI Taxonomy" id="13658"/>
    <lineage>
        <taxon>Eukaryota</taxon>
        <taxon>Metazoa</taxon>
        <taxon>Ecdysozoa</taxon>
        <taxon>Nematoda</taxon>
        <taxon>Enoplea</taxon>
        <taxon>Dorylaimia</taxon>
        <taxon>Mermithida</taxon>
        <taxon>Mermithoidea</taxon>
        <taxon>Mermithidae</taxon>
        <taxon>Romanomermis</taxon>
    </lineage>
</organism>
<dbReference type="AlphaFoldDB" id="A0A915JI69"/>
<protein>
    <submittedName>
        <fullName evidence="2">Uncharacterized protein</fullName>
    </submittedName>
</protein>